<evidence type="ECO:0000256" key="3">
    <source>
        <dbReference type="SAM" id="Phobius"/>
    </source>
</evidence>
<dbReference type="RefSeq" id="WP_398654220.1">
    <property type="nucleotide sequence ID" value="NZ_JBITDC010000001.1"/>
</dbReference>
<comment type="caution">
    <text evidence="4">The sequence shown here is derived from an EMBL/GenBank/DDBJ whole genome shotgun (WGS) entry which is preliminary data.</text>
</comment>
<feature type="compositionally biased region" description="Pro residues" evidence="2">
    <location>
        <begin position="1"/>
        <end position="17"/>
    </location>
</feature>
<evidence type="ECO:0000313" key="5">
    <source>
        <dbReference type="Proteomes" id="UP001612415"/>
    </source>
</evidence>
<keyword evidence="3" id="KW-0472">Membrane</keyword>
<accession>A0ABW7XTU3</accession>
<name>A0ABW7XTU3_STRCE</name>
<dbReference type="SUPFAM" id="SSF63817">
    <property type="entry name" value="Sortase"/>
    <property type="match status" value="1"/>
</dbReference>
<sequence length="235" mass="24823">MAVPPSSPTDDQPPPTRQSPHTGLLMLCATALLILAMSLFSGPGTPSDTPRPAQGHPAPQAPRIPQVAPQTPLSASPSLQPVGRHLPRSRPVRLLIPKISVDAPFTTLAIGPTGQLEAPPPHDTNLVGWYGGGASPGETGTAIIAGHVDTATSAAVFAGLGELKKGDTFRVVRADRSRASFVVDDVEQFAKDDFPSRRVYGDTPQAQVRLITCAGDYDRTVRDYTDNLVVFAHLT</sequence>
<dbReference type="Gene3D" id="2.40.260.10">
    <property type="entry name" value="Sortase"/>
    <property type="match status" value="1"/>
</dbReference>
<evidence type="ECO:0000256" key="1">
    <source>
        <dbReference type="ARBA" id="ARBA00022801"/>
    </source>
</evidence>
<feature type="region of interest" description="Disordered" evidence="2">
    <location>
        <begin position="42"/>
        <end position="86"/>
    </location>
</feature>
<dbReference type="Pfam" id="PF04203">
    <property type="entry name" value="Sortase"/>
    <property type="match status" value="1"/>
</dbReference>
<dbReference type="InterPro" id="IPR042001">
    <property type="entry name" value="Sortase_F"/>
</dbReference>
<keyword evidence="1" id="KW-0378">Hydrolase</keyword>
<dbReference type="CDD" id="cd05829">
    <property type="entry name" value="Sortase_F"/>
    <property type="match status" value="1"/>
</dbReference>
<keyword evidence="5" id="KW-1185">Reference proteome</keyword>
<feature type="compositionally biased region" description="Polar residues" evidence="2">
    <location>
        <begin position="68"/>
        <end position="79"/>
    </location>
</feature>
<keyword evidence="3" id="KW-1133">Transmembrane helix</keyword>
<dbReference type="InterPro" id="IPR023365">
    <property type="entry name" value="Sortase_dom-sf"/>
</dbReference>
<gene>
    <name evidence="4" type="ORF">ACIA8P_00565</name>
</gene>
<organism evidence="4 5">
    <name type="scientific">Streptomyces cellulosae</name>
    <dbReference type="NCBI Taxonomy" id="1968"/>
    <lineage>
        <taxon>Bacteria</taxon>
        <taxon>Bacillati</taxon>
        <taxon>Actinomycetota</taxon>
        <taxon>Actinomycetes</taxon>
        <taxon>Kitasatosporales</taxon>
        <taxon>Streptomycetaceae</taxon>
        <taxon>Streptomyces</taxon>
    </lineage>
</organism>
<dbReference type="Proteomes" id="UP001612415">
    <property type="component" value="Unassembled WGS sequence"/>
</dbReference>
<feature type="transmembrane region" description="Helical" evidence="3">
    <location>
        <begin position="20"/>
        <end position="41"/>
    </location>
</feature>
<protein>
    <submittedName>
        <fullName evidence="4">Class F sortase</fullName>
    </submittedName>
</protein>
<reference evidence="4 5" key="1">
    <citation type="submission" date="2024-10" db="EMBL/GenBank/DDBJ databases">
        <title>The Natural Products Discovery Center: Release of the First 8490 Sequenced Strains for Exploring Actinobacteria Biosynthetic Diversity.</title>
        <authorList>
            <person name="Kalkreuter E."/>
            <person name="Kautsar S.A."/>
            <person name="Yang D."/>
            <person name="Bader C.D."/>
            <person name="Teijaro C.N."/>
            <person name="Fluegel L."/>
            <person name="Davis C.M."/>
            <person name="Simpson J.R."/>
            <person name="Lauterbach L."/>
            <person name="Steele A.D."/>
            <person name="Gui C."/>
            <person name="Meng S."/>
            <person name="Li G."/>
            <person name="Viehrig K."/>
            <person name="Ye F."/>
            <person name="Su P."/>
            <person name="Kiefer A.F."/>
            <person name="Nichols A."/>
            <person name="Cepeda A.J."/>
            <person name="Yan W."/>
            <person name="Fan B."/>
            <person name="Jiang Y."/>
            <person name="Adhikari A."/>
            <person name="Zheng C.-J."/>
            <person name="Schuster L."/>
            <person name="Cowan T.M."/>
            <person name="Smanski M.J."/>
            <person name="Chevrette M.G."/>
            <person name="De Carvalho L.P.S."/>
            <person name="Shen B."/>
        </authorList>
    </citation>
    <scope>NUCLEOTIDE SEQUENCE [LARGE SCALE GENOMIC DNA]</scope>
    <source>
        <strain evidence="4 5">NPDC051599</strain>
    </source>
</reference>
<dbReference type="InterPro" id="IPR005754">
    <property type="entry name" value="Sortase"/>
</dbReference>
<proteinExistence type="predicted"/>
<evidence type="ECO:0000256" key="2">
    <source>
        <dbReference type="SAM" id="MobiDB-lite"/>
    </source>
</evidence>
<dbReference type="EMBL" id="JBITDC010000001">
    <property type="protein sequence ID" value="MFI5673153.1"/>
    <property type="molecule type" value="Genomic_DNA"/>
</dbReference>
<keyword evidence="3" id="KW-0812">Transmembrane</keyword>
<evidence type="ECO:0000313" key="4">
    <source>
        <dbReference type="EMBL" id="MFI5673153.1"/>
    </source>
</evidence>
<feature type="region of interest" description="Disordered" evidence="2">
    <location>
        <begin position="1"/>
        <end position="21"/>
    </location>
</feature>
<dbReference type="NCBIfam" id="NF033748">
    <property type="entry name" value="class_F_sortase"/>
    <property type="match status" value="1"/>
</dbReference>